<gene>
    <name evidence="1" type="ORF">CROST_001590</name>
</gene>
<proteinExistence type="predicted"/>
<organism evidence="1 2">
    <name type="scientific">Clostridium felsineum</name>
    <dbReference type="NCBI Taxonomy" id="36839"/>
    <lineage>
        <taxon>Bacteria</taxon>
        <taxon>Bacillati</taxon>
        <taxon>Bacillota</taxon>
        <taxon>Clostridia</taxon>
        <taxon>Eubacteriales</taxon>
        <taxon>Clostridiaceae</taxon>
        <taxon>Clostridium</taxon>
    </lineage>
</organism>
<dbReference type="Proteomes" id="UP000190951">
    <property type="component" value="Chromosome"/>
</dbReference>
<sequence>MGNKGKGVGTDTNKNNAEIMSIGKITKKVAGVRNGLDTKDDHLKVDKIHTIFKIYDDLTKLVSSYGEMAEHDLKEFRQLSINIENTDNQGAKR</sequence>
<reference evidence="1 2" key="1">
    <citation type="submission" date="2022-04" db="EMBL/GenBank/DDBJ databases">
        <title>Genome sequence of C. roseum typestrain.</title>
        <authorList>
            <person name="Poehlein A."/>
            <person name="Schoch T."/>
            <person name="Duerre P."/>
            <person name="Daniel R."/>
        </authorList>
    </citation>
    <scope>NUCLEOTIDE SEQUENCE [LARGE SCALE GENOMIC DNA]</scope>
    <source>
        <strain evidence="1 2">DSM 7320</strain>
    </source>
</reference>
<evidence type="ECO:0000313" key="1">
    <source>
        <dbReference type="EMBL" id="URZ09488.1"/>
    </source>
</evidence>
<protein>
    <submittedName>
        <fullName evidence="1">Uncharacterized protein</fullName>
    </submittedName>
</protein>
<dbReference type="AlphaFoldDB" id="A0A1S8LQ28"/>
<dbReference type="RefSeq" id="WP_077836138.1">
    <property type="nucleotide sequence ID" value="NZ_CP096983.1"/>
</dbReference>
<name>A0A1S8LQ28_9CLOT</name>
<dbReference type="STRING" id="84029.CROST_00980"/>
<accession>A0A1S8LQ28</accession>
<dbReference type="KEGG" id="crw:CROST_001590"/>
<evidence type="ECO:0000313" key="2">
    <source>
        <dbReference type="Proteomes" id="UP000190951"/>
    </source>
</evidence>
<keyword evidence="2" id="KW-1185">Reference proteome</keyword>
<dbReference type="EMBL" id="CP096983">
    <property type="protein sequence ID" value="URZ09488.1"/>
    <property type="molecule type" value="Genomic_DNA"/>
</dbReference>